<gene>
    <name evidence="2" type="ORF">S12H4_62407</name>
</gene>
<dbReference type="GO" id="GO:0008270">
    <property type="term" value="F:zinc ion binding"/>
    <property type="evidence" value="ECO:0007669"/>
    <property type="project" value="InterPro"/>
</dbReference>
<organism evidence="2">
    <name type="scientific">marine sediment metagenome</name>
    <dbReference type="NCBI Taxonomy" id="412755"/>
    <lineage>
        <taxon>unclassified sequences</taxon>
        <taxon>metagenomes</taxon>
        <taxon>ecological metagenomes</taxon>
    </lineage>
</organism>
<dbReference type="GO" id="GO:0006508">
    <property type="term" value="P:proteolysis"/>
    <property type="evidence" value="ECO:0007669"/>
    <property type="project" value="InterPro"/>
</dbReference>
<dbReference type="Pfam" id="PF00246">
    <property type="entry name" value="Peptidase_M14"/>
    <property type="match status" value="1"/>
</dbReference>
<evidence type="ECO:0000313" key="2">
    <source>
        <dbReference type="EMBL" id="GAJ18499.1"/>
    </source>
</evidence>
<dbReference type="GO" id="GO:0004181">
    <property type="term" value="F:metallocarboxypeptidase activity"/>
    <property type="evidence" value="ECO:0007669"/>
    <property type="project" value="InterPro"/>
</dbReference>
<comment type="caution">
    <text evidence="2">The sequence shown here is derived from an EMBL/GenBank/DDBJ whole genome shotgun (WGS) entry which is preliminary data.</text>
</comment>
<dbReference type="InterPro" id="IPR000834">
    <property type="entry name" value="Peptidase_M14"/>
</dbReference>
<feature type="non-terminal residue" evidence="2">
    <location>
        <position position="83"/>
    </location>
</feature>
<feature type="non-terminal residue" evidence="2">
    <location>
        <position position="1"/>
    </location>
</feature>
<evidence type="ECO:0000259" key="1">
    <source>
        <dbReference type="Pfam" id="PF00246"/>
    </source>
</evidence>
<name>X1ULW8_9ZZZZ</name>
<proteinExistence type="predicted"/>
<dbReference type="SUPFAM" id="SSF53187">
    <property type="entry name" value="Zn-dependent exopeptidases"/>
    <property type="match status" value="1"/>
</dbReference>
<dbReference type="AlphaFoldDB" id="X1ULW8"/>
<reference evidence="2" key="1">
    <citation type="journal article" date="2014" name="Front. Microbiol.">
        <title>High frequency of phylogenetically diverse reductive dehalogenase-homologous genes in deep subseafloor sedimentary metagenomes.</title>
        <authorList>
            <person name="Kawai M."/>
            <person name="Futagami T."/>
            <person name="Toyoda A."/>
            <person name="Takaki Y."/>
            <person name="Nishi S."/>
            <person name="Hori S."/>
            <person name="Arai W."/>
            <person name="Tsubouchi T."/>
            <person name="Morono Y."/>
            <person name="Uchiyama I."/>
            <person name="Ito T."/>
            <person name="Fujiyama A."/>
            <person name="Inagaki F."/>
            <person name="Takami H."/>
        </authorList>
    </citation>
    <scope>NUCLEOTIDE SEQUENCE</scope>
    <source>
        <strain evidence="2">Expedition CK06-06</strain>
    </source>
</reference>
<feature type="domain" description="Peptidase M14" evidence="1">
    <location>
        <begin position="8"/>
        <end position="78"/>
    </location>
</feature>
<sequence>EIVHQLSLSDTVKSYIAGKSFEGRKISVLEIFTPLKKYISLPRLITFKPTLYLSGRQHANEVSSTNYILKFAEHLAKDAKYRK</sequence>
<accession>X1ULW8</accession>
<dbReference type="EMBL" id="BARW01041851">
    <property type="protein sequence ID" value="GAJ18499.1"/>
    <property type="molecule type" value="Genomic_DNA"/>
</dbReference>
<protein>
    <recommendedName>
        <fullName evidence="1">Peptidase M14 domain-containing protein</fullName>
    </recommendedName>
</protein>
<dbReference type="Gene3D" id="3.40.630.10">
    <property type="entry name" value="Zn peptidases"/>
    <property type="match status" value="1"/>
</dbReference>